<sequence length="166" mass="18593">MSPLFTWKKKGPTLRQPKTPHMTSVALPSEHSPSLTYAYSHSPFPSPPITPPTPSDRKHNPSFIRRRTSESVHHPPPPQQTMHVPPIHQRPVYTHAHTLPPPAHAPSPYEHHYYHEPQRSRSRTTSQSTPAHAHDIHGNTATRLGAPVPQPGAICAEYGHDGTWIF</sequence>
<dbReference type="AlphaFoldDB" id="A0A8H5B650"/>
<evidence type="ECO:0000313" key="2">
    <source>
        <dbReference type="EMBL" id="KAF5317509.1"/>
    </source>
</evidence>
<dbReference type="EMBL" id="JAACJJ010000033">
    <property type="protein sequence ID" value="KAF5317509.1"/>
    <property type="molecule type" value="Genomic_DNA"/>
</dbReference>
<organism evidence="2 3">
    <name type="scientific">Psilocybe cf. subviscida</name>
    <dbReference type="NCBI Taxonomy" id="2480587"/>
    <lineage>
        <taxon>Eukaryota</taxon>
        <taxon>Fungi</taxon>
        <taxon>Dikarya</taxon>
        <taxon>Basidiomycota</taxon>
        <taxon>Agaricomycotina</taxon>
        <taxon>Agaricomycetes</taxon>
        <taxon>Agaricomycetidae</taxon>
        <taxon>Agaricales</taxon>
        <taxon>Agaricineae</taxon>
        <taxon>Strophariaceae</taxon>
        <taxon>Psilocybe</taxon>
    </lineage>
</organism>
<protein>
    <submittedName>
        <fullName evidence="2">Uncharacterized protein</fullName>
    </submittedName>
</protein>
<feature type="compositionally biased region" description="Basic and acidic residues" evidence="1">
    <location>
        <begin position="109"/>
        <end position="119"/>
    </location>
</feature>
<proteinExistence type="predicted"/>
<feature type="region of interest" description="Disordered" evidence="1">
    <location>
        <begin position="1"/>
        <end position="148"/>
    </location>
</feature>
<feature type="compositionally biased region" description="Pro residues" evidence="1">
    <location>
        <begin position="44"/>
        <end position="54"/>
    </location>
</feature>
<comment type="caution">
    <text evidence="2">The sequence shown here is derived from an EMBL/GenBank/DDBJ whole genome shotgun (WGS) entry which is preliminary data.</text>
</comment>
<reference evidence="2 3" key="1">
    <citation type="journal article" date="2020" name="ISME J.">
        <title>Uncovering the hidden diversity of litter-decomposition mechanisms in mushroom-forming fungi.</title>
        <authorList>
            <person name="Floudas D."/>
            <person name="Bentzer J."/>
            <person name="Ahren D."/>
            <person name="Johansson T."/>
            <person name="Persson P."/>
            <person name="Tunlid A."/>
        </authorList>
    </citation>
    <scope>NUCLEOTIDE SEQUENCE [LARGE SCALE GENOMIC DNA]</scope>
    <source>
        <strain evidence="2 3">CBS 101986</strain>
    </source>
</reference>
<accession>A0A8H5B650</accession>
<dbReference type="Proteomes" id="UP000567179">
    <property type="component" value="Unassembled WGS sequence"/>
</dbReference>
<name>A0A8H5B650_9AGAR</name>
<gene>
    <name evidence="2" type="ORF">D9619_013133</name>
</gene>
<keyword evidence="3" id="KW-1185">Reference proteome</keyword>
<evidence type="ECO:0000256" key="1">
    <source>
        <dbReference type="SAM" id="MobiDB-lite"/>
    </source>
</evidence>
<evidence type="ECO:0000313" key="3">
    <source>
        <dbReference type="Proteomes" id="UP000567179"/>
    </source>
</evidence>